<feature type="transmembrane region" description="Helical" evidence="7">
    <location>
        <begin position="110"/>
        <end position="131"/>
    </location>
</feature>
<dbReference type="GO" id="GO:0055085">
    <property type="term" value="P:transmembrane transport"/>
    <property type="evidence" value="ECO:0007669"/>
    <property type="project" value="InterPro"/>
</dbReference>
<dbReference type="GO" id="GO:0005886">
    <property type="term" value="C:plasma membrane"/>
    <property type="evidence" value="ECO:0007669"/>
    <property type="project" value="UniProtKB-SubCell"/>
</dbReference>
<name>A0A317FB17_9PROT</name>
<keyword evidence="3" id="KW-1003">Cell membrane</keyword>
<reference evidence="10" key="1">
    <citation type="submission" date="2018-05" db="EMBL/GenBank/DDBJ databases">
        <authorList>
            <person name="Du Z."/>
            <person name="Wang X."/>
        </authorList>
    </citation>
    <scope>NUCLEOTIDE SEQUENCE [LARGE SCALE GENOMIC DNA]</scope>
    <source>
        <strain evidence="10">CQN31</strain>
    </source>
</reference>
<protein>
    <submittedName>
        <fullName evidence="9">ABC transporter permease</fullName>
    </submittedName>
</protein>
<keyword evidence="4 7" id="KW-0812">Transmembrane</keyword>
<dbReference type="InterPro" id="IPR050901">
    <property type="entry name" value="BP-dep_ABC_trans_perm"/>
</dbReference>
<feature type="transmembrane region" description="Helical" evidence="7">
    <location>
        <begin position="143"/>
        <end position="164"/>
    </location>
</feature>
<evidence type="ECO:0000256" key="1">
    <source>
        <dbReference type="ARBA" id="ARBA00004651"/>
    </source>
</evidence>
<evidence type="ECO:0000256" key="2">
    <source>
        <dbReference type="ARBA" id="ARBA00022448"/>
    </source>
</evidence>
<organism evidence="9 10">
    <name type="scientific">Falsiroseomonas bella</name>
    <dbReference type="NCBI Taxonomy" id="2184016"/>
    <lineage>
        <taxon>Bacteria</taxon>
        <taxon>Pseudomonadati</taxon>
        <taxon>Pseudomonadota</taxon>
        <taxon>Alphaproteobacteria</taxon>
        <taxon>Acetobacterales</taxon>
        <taxon>Roseomonadaceae</taxon>
        <taxon>Falsiroseomonas</taxon>
    </lineage>
</organism>
<evidence type="ECO:0000256" key="3">
    <source>
        <dbReference type="ARBA" id="ARBA00022475"/>
    </source>
</evidence>
<evidence type="ECO:0000313" key="10">
    <source>
        <dbReference type="Proteomes" id="UP000245765"/>
    </source>
</evidence>
<proteinExistence type="inferred from homology"/>
<keyword evidence="2 7" id="KW-0813">Transport</keyword>
<evidence type="ECO:0000256" key="5">
    <source>
        <dbReference type="ARBA" id="ARBA00022989"/>
    </source>
</evidence>
<dbReference type="Proteomes" id="UP000245765">
    <property type="component" value="Unassembled WGS sequence"/>
</dbReference>
<dbReference type="Gene3D" id="1.10.3720.10">
    <property type="entry name" value="MetI-like"/>
    <property type="match status" value="1"/>
</dbReference>
<dbReference type="OrthoDB" id="9815445at2"/>
<keyword evidence="6 7" id="KW-0472">Membrane</keyword>
<sequence>MLDFASRSARWVFAATFLVLAAFLGFPVFWMVSTAFKPTAEIFVRFPTLLPAAPTLDNFRGVLGQGDLPLWLTNSLLTAGGAALLTTVLATLAAHSFARFRYRGRKPLMALMISAQMFPFAVLLISLYPLLQAAGLLDTRLGLTIAYIVFALPTGTYMLFSYFVRLPEELMEAARIDGASELGILLRVVLPVSVPGLVTVGLYSFMWAWNDLLYAMTLVTSPELRTVGPGLLMSQLGEMRQDWGAAMAASLVASLPVVIAFALVQRWFVQGLTAGAVKG</sequence>
<dbReference type="PANTHER" id="PTHR32243">
    <property type="entry name" value="MALTOSE TRANSPORT SYSTEM PERMEASE-RELATED"/>
    <property type="match status" value="1"/>
</dbReference>
<feature type="transmembrane region" description="Helical" evidence="7">
    <location>
        <begin position="12"/>
        <end position="32"/>
    </location>
</feature>
<dbReference type="PANTHER" id="PTHR32243:SF18">
    <property type="entry name" value="INNER MEMBRANE ABC TRANSPORTER PERMEASE PROTEIN YCJP"/>
    <property type="match status" value="1"/>
</dbReference>
<evidence type="ECO:0000256" key="6">
    <source>
        <dbReference type="ARBA" id="ARBA00023136"/>
    </source>
</evidence>
<comment type="caution">
    <text evidence="9">The sequence shown here is derived from an EMBL/GenBank/DDBJ whole genome shotgun (WGS) entry which is preliminary data.</text>
</comment>
<dbReference type="InterPro" id="IPR000515">
    <property type="entry name" value="MetI-like"/>
</dbReference>
<dbReference type="SUPFAM" id="SSF161098">
    <property type="entry name" value="MetI-like"/>
    <property type="match status" value="1"/>
</dbReference>
<gene>
    <name evidence="9" type="ORF">DFH01_19075</name>
</gene>
<comment type="similarity">
    <text evidence="7">Belongs to the binding-protein-dependent transport system permease family.</text>
</comment>
<feature type="transmembrane region" description="Helical" evidence="7">
    <location>
        <begin position="184"/>
        <end position="209"/>
    </location>
</feature>
<accession>A0A317FB17</accession>
<evidence type="ECO:0000256" key="4">
    <source>
        <dbReference type="ARBA" id="ARBA00022692"/>
    </source>
</evidence>
<dbReference type="PROSITE" id="PS50928">
    <property type="entry name" value="ABC_TM1"/>
    <property type="match status" value="1"/>
</dbReference>
<evidence type="ECO:0000256" key="7">
    <source>
        <dbReference type="RuleBase" id="RU363032"/>
    </source>
</evidence>
<dbReference type="CDD" id="cd06261">
    <property type="entry name" value="TM_PBP2"/>
    <property type="match status" value="1"/>
</dbReference>
<dbReference type="RefSeq" id="WP_109872058.1">
    <property type="nucleotide sequence ID" value="NZ_QGNA01000004.1"/>
</dbReference>
<evidence type="ECO:0000313" key="9">
    <source>
        <dbReference type="EMBL" id="PWS35692.1"/>
    </source>
</evidence>
<dbReference type="EMBL" id="QGNA01000004">
    <property type="protein sequence ID" value="PWS35692.1"/>
    <property type="molecule type" value="Genomic_DNA"/>
</dbReference>
<feature type="transmembrane region" description="Helical" evidence="7">
    <location>
        <begin position="243"/>
        <end position="264"/>
    </location>
</feature>
<dbReference type="Pfam" id="PF00528">
    <property type="entry name" value="BPD_transp_1"/>
    <property type="match status" value="1"/>
</dbReference>
<dbReference type="InterPro" id="IPR035906">
    <property type="entry name" value="MetI-like_sf"/>
</dbReference>
<evidence type="ECO:0000259" key="8">
    <source>
        <dbReference type="PROSITE" id="PS50928"/>
    </source>
</evidence>
<keyword evidence="5 7" id="KW-1133">Transmembrane helix</keyword>
<feature type="transmembrane region" description="Helical" evidence="7">
    <location>
        <begin position="76"/>
        <end position="98"/>
    </location>
</feature>
<dbReference type="AlphaFoldDB" id="A0A317FB17"/>
<keyword evidence="10" id="KW-1185">Reference proteome</keyword>
<feature type="domain" description="ABC transmembrane type-1" evidence="8">
    <location>
        <begin position="72"/>
        <end position="264"/>
    </location>
</feature>
<comment type="subcellular location">
    <subcellularLocation>
        <location evidence="1 7">Cell membrane</location>
        <topology evidence="1 7">Multi-pass membrane protein</topology>
    </subcellularLocation>
</comment>